<evidence type="ECO:0000313" key="2">
    <source>
        <dbReference type="EMBL" id="MEB8340609.1"/>
    </source>
</evidence>
<organism evidence="2 3">
    <name type="scientific">Streptomyces endophyticus</name>
    <dbReference type="NCBI Taxonomy" id="714166"/>
    <lineage>
        <taxon>Bacteria</taxon>
        <taxon>Bacillati</taxon>
        <taxon>Actinomycetota</taxon>
        <taxon>Actinomycetes</taxon>
        <taxon>Kitasatosporales</taxon>
        <taxon>Streptomycetaceae</taxon>
        <taxon>Streptomyces</taxon>
    </lineage>
</organism>
<accession>A0ABU6F9W2</accession>
<reference evidence="2 3" key="1">
    <citation type="submission" date="2022-10" db="EMBL/GenBank/DDBJ databases">
        <authorList>
            <person name="Xie J."/>
            <person name="Shen N."/>
        </authorList>
    </citation>
    <scope>NUCLEOTIDE SEQUENCE [LARGE SCALE GENOMIC DNA]</scope>
    <source>
        <strain evidence="2 3">YIM65594</strain>
    </source>
</reference>
<comment type="caution">
    <text evidence="2">The sequence shown here is derived from an EMBL/GenBank/DDBJ whole genome shotgun (WGS) entry which is preliminary data.</text>
</comment>
<feature type="region of interest" description="Disordered" evidence="1">
    <location>
        <begin position="386"/>
        <end position="409"/>
    </location>
</feature>
<keyword evidence="3" id="KW-1185">Reference proteome</keyword>
<feature type="region of interest" description="Disordered" evidence="1">
    <location>
        <begin position="117"/>
        <end position="144"/>
    </location>
</feature>
<dbReference type="EMBL" id="JAOZYC010000136">
    <property type="protein sequence ID" value="MEB8340609.1"/>
    <property type="molecule type" value="Genomic_DNA"/>
</dbReference>
<dbReference type="RefSeq" id="WP_326019480.1">
    <property type="nucleotide sequence ID" value="NZ_JAOZYC010000136.1"/>
</dbReference>
<sequence>MTAPAELESLLDGLGDELTAWRRLTVGERAPLEKHHSQLRSVEGMLSEGIAAARAELAAGSGAAALPVLVLDLHHVWDYFRSKFALRRLDEYRGYLDAADELAWACYEGPLRAALGTGGSTRPKEPPLVSFSRDPAPRAHRRGGQYRDLLPRGGMHTRAGVQLVRSLPFPVIDVPWYYGSHVPAVLTVAHEVGHHIEDDFGLTETITTRLAGTSLPEAWIGEVFADVCASLACGVAYPAILSDVLGTLGPEPEEEIRELSSHPPLDTRLRICRATLDLAGHEPPKTWPAPLAEALAERTDTSSAKVAAALLDDGYPQFADRRLPDLLPSAPAGRLHADRFLAGMPSGLPRVPSVFAAAALAFLTCPAEYRARRVGARAVSEALALRPEGPRGERPGTAGSAERDTATGDQLLWALRAAGTK</sequence>
<proteinExistence type="predicted"/>
<dbReference type="Proteomes" id="UP001354931">
    <property type="component" value="Unassembled WGS sequence"/>
</dbReference>
<gene>
    <name evidence="2" type="ORF">OKJ99_24235</name>
</gene>
<protein>
    <submittedName>
        <fullName evidence="2">Uncharacterized protein</fullName>
    </submittedName>
</protein>
<name>A0ABU6F9W2_9ACTN</name>
<evidence type="ECO:0000313" key="3">
    <source>
        <dbReference type="Proteomes" id="UP001354931"/>
    </source>
</evidence>
<evidence type="ECO:0000256" key="1">
    <source>
        <dbReference type="SAM" id="MobiDB-lite"/>
    </source>
</evidence>